<dbReference type="Gene3D" id="3.40.30.10">
    <property type="entry name" value="Glutaredoxin"/>
    <property type="match status" value="1"/>
</dbReference>
<dbReference type="InterPro" id="IPR013766">
    <property type="entry name" value="Thioredoxin_domain"/>
</dbReference>
<evidence type="ECO:0000259" key="1">
    <source>
        <dbReference type="PROSITE" id="PS51352"/>
    </source>
</evidence>
<dbReference type="PANTHER" id="PTHR42852">
    <property type="entry name" value="THIOL:DISULFIDE INTERCHANGE PROTEIN DSBE"/>
    <property type="match status" value="1"/>
</dbReference>
<dbReference type="Pfam" id="PF00578">
    <property type="entry name" value="AhpC-TSA"/>
    <property type="match status" value="1"/>
</dbReference>
<protein>
    <submittedName>
        <fullName evidence="2">Thioredoxin</fullName>
    </submittedName>
</protein>
<dbReference type="PROSITE" id="PS51352">
    <property type="entry name" value="THIOREDOXIN_2"/>
    <property type="match status" value="1"/>
</dbReference>
<dbReference type="PROSITE" id="PS00194">
    <property type="entry name" value="THIOREDOXIN_1"/>
    <property type="match status" value="1"/>
</dbReference>
<dbReference type="InterPro" id="IPR036249">
    <property type="entry name" value="Thioredoxin-like_sf"/>
</dbReference>
<name>E6QQU2_9ZZZZ</name>
<organism evidence="2">
    <name type="scientific">mine drainage metagenome</name>
    <dbReference type="NCBI Taxonomy" id="410659"/>
    <lineage>
        <taxon>unclassified sequences</taxon>
        <taxon>metagenomes</taxon>
        <taxon>ecological metagenomes</taxon>
    </lineage>
</organism>
<feature type="domain" description="Thioredoxin" evidence="1">
    <location>
        <begin position="15"/>
        <end position="153"/>
    </location>
</feature>
<dbReference type="SUPFAM" id="SSF52833">
    <property type="entry name" value="Thioredoxin-like"/>
    <property type="match status" value="1"/>
</dbReference>
<proteinExistence type="predicted"/>
<dbReference type="GO" id="GO:0016209">
    <property type="term" value="F:antioxidant activity"/>
    <property type="evidence" value="ECO:0007669"/>
    <property type="project" value="InterPro"/>
</dbReference>
<dbReference type="InterPro" id="IPR017937">
    <property type="entry name" value="Thioredoxin_CS"/>
</dbReference>
<comment type="caution">
    <text evidence="2">The sequence shown here is derived from an EMBL/GenBank/DDBJ whole genome shotgun (WGS) entry which is preliminary data.</text>
</comment>
<dbReference type="CDD" id="cd02966">
    <property type="entry name" value="TlpA_like_family"/>
    <property type="match status" value="1"/>
</dbReference>
<dbReference type="AlphaFoldDB" id="E6QQU2"/>
<dbReference type="GO" id="GO:0016491">
    <property type="term" value="F:oxidoreductase activity"/>
    <property type="evidence" value="ECO:0007669"/>
    <property type="project" value="InterPro"/>
</dbReference>
<dbReference type="PANTHER" id="PTHR42852:SF18">
    <property type="entry name" value="CHROMOSOME UNDETERMINED SCAFFOLD_47, WHOLE GENOME SHOTGUN SEQUENCE"/>
    <property type="match status" value="1"/>
</dbReference>
<dbReference type="EMBL" id="CABR01000041">
    <property type="protein sequence ID" value="CBI09613.1"/>
    <property type="molecule type" value="Genomic_DNA"/>
</dbReference>
<accession>E6QQU2</accession>
<evidence type="ECO:0000313" key="2">
    <source>
        <dbReference type="EMBL" id="CBI09613.1"/>
    </source>
</evidence>
<dbReference type="InterPro" id="IPR050553">
    <property type="entry name" value="Thioredoxin_ResA/DsbE_sf"/>
</dbReference>
<sequence length="159" mass="17404">MLKRVAFGLIAILLMGTLSSAWAFNLTDTQGHGQSLAAYKGKWVLVNFWATWCPPCRAEIPDLIALHNANIARLAVIGIAMDYDDPKQVISFAHDMHINYPIVLGNETVASQIGQVEGLPTSFLYNPEGKIVATQVGGLTRAVVEDYINNHTTSHSKKK</sequence>
<dbReference type="InterPro" id="IPR000866">
    <property type="entry name" value="AhpC/TSA"/>
</dbReference>
<reference evidence="2" key="1">
    <citation type="submission" date="2009-10" db="EMBL/GenBank/DDBJ databases">
        <title>Diversity of trophic interactions inside an arsenic-rich microbial ecosystem.</title>
        <authorList>
            <person name="Bertin P.N."/>
            <person name="Heinrich-Salmeron A."/>
            <person name="Pelletier E."/>
            <person name="Goulhen-Chollet F."/>
            <person name="Arsene-Ploetze F."/>
            <person name="Gallien S."/>
            <person name="Calteau A."/>
            <person name="Vallenet D."/>
            <person name="Casiot C."/>
            <person name="Chane-Woon-Ming B."/>
            <person name="Giloteaux L."/>
            <person name="Barakat M."/>
            <person name="Bonnefoy V."/>
            <person name="Bruneel O."/>
            <person name="Chandler M."/>
            <person name="Cleiss J."/>
            <person name="Duran R."/>
            <person name="Elbaz-Poulichet F."/>
            <person name="Fonknechten N."/>
            <person name="Lauga B."/>
            <person name="Mornico D."/>
            <person name="Ortet P."/>
            <person name="Schaeffer C."/>
            <person name="Siguier P."/>
            <person name="Alexander Thil Smith A."/>
            <person name="Van Dorsselaer A."/>
            <person name="Weissenbach J."/>
            <person name="Medigue C."/>
            <person name="Le Paslier D."/>
        </authorList>
    </citation>
    <scope>NUCLEOTIDE SEQUENCE</scope>
</reference>
<gene>
    <name evidence="2" type="ORF">CARN7_0350</name>
</gene>